<keyword evidence="3" id="KW-1185">Reference proteome</keyword>
<dbReference type="Proteomes" id="UP001153148">
    <property type="component" value="Unassembled WGS sequence"/>
</dbReference>
<sequence length="166" mass="18715">MRLIAAWASPRQLILLRMRQSPVSRVYTPFTESHPSSPEWDSNLYLPTLASLAHQETGALANYATAAVLNIDKTEWQTLWERENNVITPRSDTEPDISITGKPYTMSLTSNRLAHHSLQPKKKEKSARNNQPQQTPTRIRTSISPSSAVPFNTGVTPQMMLKESYP</sequence>
<comment type="caution">
    <text evidence="2">The sequence shown here is derived from an EMBL/GenBank/DDBJ whole genome shotgun (WGS) entry which is preliminary data.</text>
</comment>
<protein>
    <submittedName>
        <fullName evidence="2">Uncharacterized protein</fullName>
    </submittedName>
</protein>
<name>A0ABN7NXR6_TIMPD</name>
<accession>A0ABN7NXR6</accession>
<gene>
    <name evidence="2" type="ORF">TPAB3V08_LOCUS6290</name>
</gene>
<dbReference type="EMBL" id="CAJPIN010009210">
    <property type="protein sequence ID" value="CAG2059326.1"/>
    <property type="molecule type" value="Genomic_DNA"/>
</dbReference>
<feature type="compositionally biased region" description="Polar residues" evidence="1">
    <location>
        <begin position="128"/>
        <end position="156"/>
    </location>
</feature>
<evidence type="ECO:0000256" key="1">
    <source>
        <dbReference type="SAM" id="MobiDB-lite"/>
    </source>
</evidence>
<evidence type="ECO:0000313" key="2">
    <source>
        <dbReference type="EMBL" id="CAG2059326.1"/>
    </source>
</evidence>
<reference evidence="2" key="1">
    <citation type="submission" date="2021-03" db="EMBL/GenBank/DDBJ databases">
        <authorList>
            <person name="Tran Van P."/>
        </authorList>
    </citation>
    <scope>NUCLEOTIDE SEQUENCE</scope>
</reference>
<evidence type="ECO:0000313" key="3">
    <source>
        <dbReference type="Proteomes" id="UP001153148"/>
    </source>
</evidence>
<proteinExistence type="predicted"/>
<organism evidence="2 3">
    <name type="scientific">Timema podura</name>
    <name type="common">Walking stick</name>
    <dbReference type="NCBI Taxonomy" id="61482"/>
    <lineage>
        <taxon>Eukaryota</taxon>
        <taxon>Metazoa</taxon>
        <taxon>Ecdysozoa</taxon>
        <taxon>Arthropoda</taxon>
        <taxon>Hexapoda</taxon>
        <taxon>Insecta</taxon>
        <taxon>Pterygota</taxon>
        <taxon>Neoptera</taxon>
        <taxon>Polyneoptera</taxon>
        <taxon>Phasmatodea</taxon>
        <taxon>Timematodea</taxon>
        <taxon>Timematoidea</taxon>
        <taxon>Timematidae</taxon>
        <taxon>Timema</taxon>
    </lineage>
</organism>
<feature type="compositionally biased region" description="Basic residues" evidence="1">
    <location>
        <begin position="116"/>
        <end position="125"/>
    </location>
</feature>
<feature type="region of interest" description="Disordered" evidence="1">
    <location>
        <begin position="116"/>
        <end position="166"/>
    </location>
</feature>